<evidence type="ECO:0000313" key="1">
    <source>
        <dbReference type="EMBL" id="CAH2215797.1"/>
    </source>
</evidence>
<protein>
    <submittedName>
        <fullName evidence="1">Jg14154 protein</fullName>
    </submittedName>
</protein>
<dbReference type="EMBL" id="CAKXAJ010012887">
    <property type="protein sequence ID" value="CAH2215797.1"/>
    <property type="molecule type" value="Genomic_DNA"/>
</dbReference>
<dbReference type="AlphaFoldDB" id="A0A8S4QML5"/>
<dbReference type="Proteomes" id="UP000838756">
    <property type="component" value="Unassembled WGS sequence"/>
</dbReference>
<organism evidence="1 2">
    <name type="scientific">Pararge aegeria aegeria</name>
    <dbReference type="NCBI Taxonomy" id="348720"/>
    <lineage>
        <taxon>Eukaryota</taxon>
        <taxon>Metazoa</taxon>
        <taxon>Ecdysozoa</taxon>
        <taxon>Arthropoda</taxon>
        <taxon>Hexapoda</taxon>
        <taxon>Insecta</taxon>
        <taxon>Pterygota</taxon>
        <taxon>Neoptera</taxon>
        <taxon>Endopterygota</taxon>
        <taxon>Lepidoptera</taxon>
        <taxon>Glossata</taxon>
        <taxon>Ditrysia</taxon>
        <taxon>Papilionoidea</taxon>
        <taxon>Nymphalidae</taxon>
        <taxon>Satyrinae</taxon>
        <taxon>Satyrini</taxon>
        <taxon>Parargina</taxon>
        <taxon>Pararge</taxon>
    </lineage>
</organism>
<reference evidence="1" key="1">
    <citation type="submission" date="2022-03" db="EMBL/GenBank/DDBJ databases">
        <authorList>
            <person name="Lindestad O."/>
        </authorList>
    </citation>
    <scope>NUCLEOTIDE SEQUENCE</scope>
</reference>
<gene>
    <name evidence="1" type="primary">jg14154</name>
    <name evidence="1" type="ORF">PAEG_LOCUS3883</name>
</gene>
<accession>A0A8S4QML5</accession>
<sequence>INKEERKNKAELIAEPPGKESKAFLQILEYEGETPFVPE</sequence>
<feature type="non-terminal residue" evidence="1">
    <location>
        <position position="39"/>
    </location>
</feature>
<evidence type="ECO:0000313" key="2">
    <source>
        <dbReference type="Proteomes" id="UP000838756"/>
    </source>
</evidence>
<comment type="caution">
    <text evidence="1">The sequence shown here is derived from an EMBL/GenBank/DDBJ whole genome shotgun (WGS) entry which is preliminary data.</text>
</comment>
<name>A0A8S4QML5_9NEOP</name>
<feature type="non-terminal residue" evidence="1">
    <location>
        <position position="1"/>
    </location>
</feature>
<proteinExistence type="predicted"/>
<keyword evidence="2" id="KW-1185">Reference proteome</keyword>